<feature type="domain" description="EAL" evidence="12">
    <location>
        <begin position="268"/>
        <end position="519"/>
    </location>
</feature>
<dbReference type="SMART" id="SM00052">
    <property type="entry name" value="EAL"/>
    <property type="match status" value="1"/>
</dbReference>
<evidence type="ECO:0000256" key="6">
    <source>
        <dbReference type="ARBA" id="ARBA00022801"/>
    </source>
</evidence>
<dbReference type="PROSITE" id="PS50883">
    <property type="entry name" value="EAL"/>
    <property type="match status" value="1"/>
</dbReference>
<evidence type="ECO:0000256" key="10">
    <source>
        <dbReference type="SAM" id="Phobius"/>
    </source>
</evidence>
<dbReference type="InterPro" id="IPR050706">
    <property type="entry name" value="Cyclic-di-GMP_PDE-like"/>
</dbReference>
<evidence type="ECO:0000256" key="11">
    <source>
        <dbReference type="SAM" id="SignalP"/>
    </source>
</evidence>
<evidence type="ECO:0000313" key="13">
    <source>
        <dbReference type="EMBL" id="PVX76283.1"/>
    </source>
</evidence>
<dbReference type="PANTHER" id="PTHR33121:SF79">
    <property type="entry name" value="CYCLIC DI-GMP PHOSPHODIESTERASE PDED-RELATED"/>
    <property type="match status" value="1"/>
</dbReference>
<organism evidence="13 14">
    <name type="scientific">Paraburkholderia unamae</name>
    <dbReference type="NCBI Taxonomy" id="219649"/>
    <lineage>
        <taxon>Bacteria</taxon>
        <taxon>Pseudomonadati</taxon>
        <taxon>Pseudomonadota</taxon>
        <taxon>Betaproteobacteria</taxon>
        <taxon>Burkholderiales</taxon>
        <taxon>Burkholderiaceae</taxon>
        <taxon>Paraburkholderia</taxon>
    </lineage>
</organism>
<evidence type="ECO:0000256" key="8">
    <source>
        <dbReference type="ARBA" id="ARBA00023136"/>
    </source>
</evidence>
<feature type="transmembrane region" description="Helical" evidence="10">
    <location>
        <begin position="242"/>
        <end position="262"/>
    </location>
</feature>
<reference evidence="13 14" key="1">
    <citation type="submission" date="2018-05" db="EMBL/GenBank/DDBJ databases">
        <title>Genomic Encyclopedia of Type Strains, Phase IV (KMG-V): Genome sequencing to study the core and pangenomes of soil and plant-associated prokaryotes.</title>
        <authorList>
            <person name="Whitman W."/>
        </authorList>
    </citation>
    <scope>NUCLEOTIDE SEQUENCE [LARGE SCALE GENOMIC DNA]</scope>
    <source>
        <strain evidence="13 14">SCZa-39</strain>
    </source>
</reference>
<dbReference type="Proteomes" id="UP000245712">
    <property type="component" value="Unassembled WGS sequence"/>
</dbReference>
<comment type="caution">
    <text evidence="13">The sequence shown here is derived from an EMBL/GenBank/DDBJ whole genome shotgun (WGS) entry which is preliminary data.</text>
</comment>
<dbReference type="Pfam" id="PF00563">
    <property type="entry name" value="EAL"/>
    <property type="match status" value="1"/>
</dbReference>
<accession>A0ABX5KKC0</accession>
<feature type="signal peptide" evidence="11">
    <location>
        <begin position="1"/>
        <end position="25"/>
    </location>
</feature>
<keyword evidence="8 10" id="KW-0472">Membrane</keyword>
<comment type="catalytic activity">
    <reaction evidence="9">
        <text>3',3'-c-di-GMP + H2O = 5'-phosphoguanylyl(3'-&gt;5')guanosine + H(+)</text>
        <dbReference type="Rhea" id="RHEA:24902"/>
        <dbReference type="ChEBI" id="CHEBI:15377"/>
        <dbReference type="ChEBI" id="CHEBI:15378"/>
        <dbReference type="ChEBI" id="CHEBI:58754"/>
        <dbReference type="ChEBI" id="CHEBI:58805"/>
        <dbReference type="EC" id="3.1.4.52"/>
    </reaction>
</comment>
<dbReference type="EMBL" id="QEOB01000016">
    <property type="protein sequence ID" value="PVX76283.1"/>
    <property type="molecule type" value="Genomic_DNA"/>
</dbReference>
<evidence type="ECO:0000256" key="7">
    <source>
        <dbReference type="ARBA" id="ARBA00022989"/>
    </source>
</evidence>
<dbReference type="InterPro" id="IPR035919">
    <property type="entry name" value="EAL_sf"/>
</dbReference>
<evidence type="ECO:0000256" key="2">
    <source>
        <dbReference type="ARBA" id="ARBA00012282"/>
    </source>
</evidence>
<keyword evidence="14" id="KW-1185">Reference proteome</keyword>
<evidence type="ECO:0000313" key="14">
    <source>
        <dbReference type="Proteomes" id="UP000245712"/>
    </source>
</evidence>
<keyword evidence="7 10" id="KW-1133">Transmembrane helix</keyword>
<proteinExistence type="predicted"/>
<keyword evidence="4" id="KW-0973">c-di-GMP</keyword>
<evidence type="ECO:0000256" key="4">
    <source>
        <dbReference type="ARBA" id="ARBA00022636"/>
    </source>
</evidence>
<evidence type="ECO:0000256" key="5">
    <source>
        <dbReference type="ARBA" id="ARBA00022692"/>
    </source>
</evidence>
<dbReference type="Pfam" id="PF12792">
    <property type="entry name" value="CSS-motif"/>
    <property type="match status" value="1"/>
</dbReference>
<evidence type="ECO:0000256" key="1">
    <source>
        <dbReference type="ARBA" id="ARBA00004651"/>
    </source>
</evidence>
<keyword evidence="5 10" id="KW-0812">Transmembrane</keyword>
<dbReference type="CDD" id="cd01948">
    <property type="entry name" value="EAL"/>
    <property type="match status" value="1"/>
</dbReference>
<gene>
    <name evidence="13" type="ORF">C7402_11666</name>
</gene>
<evidence type="ECO:0000256" key="3">
    <source>
        <dbReference type="ARBA" id="ARBA00022475"/>
    </source>
</evidence>
<sequence length="530" mass="58210">MITRLTLVSASIALGCLATIAPVLTSIYVADEDAERRDEAELREFAGKAVMRADLVTYQAFGALADLERAPGAACSPGNLAEAARVIFNYRYVQDAGNYGNGQYLCSPLLGDVRSQDLTLPPPDFRSNDGYFVWFHQRNPLSDIREDVQIGRNGHYVSIDPGSYVDLIDPARRPIGVLNIDTNTVIAVSPGSDPDDMLNAWKRGGKVQSDQWRYAVSRSATRPLGVVVKSARSSLVNNWPKLLFMWLSIGVVSGAAVGWLMFKRISRQLSFPATLEWAIARKKIDVAFQPIVRLADNECTGVEALVRWTLNGRVISPEVFVTVAEENRLIQPLTDLVLEKTLAQLGGWLHSNPAFYVSINLSSEDLRSDRFLNKLTTALKGTGIAPSQVRIEATERSFMHADATRGIIASFRAAGHPVYIDDFGTGYSSLSYLQSFRIDVLKIDKSFVDTIAQDTASSVVAPHIIAMAHELGLEVVAEGVESASQVAWLIDKDVQYGQGWFFAKAMPAHELFTWLRTRHAPKAAAGVPLL</sequence>
<feature type="chain" id="PRO_5045894090" description="cyclic-guanylate-specific phosphodiesterase" evidence="11">
    <location>
        <begin position="26"/>
        <end position="530"/>
    </location>
</feature>
<dbReference type="InterPro" id="IPR024744">
    <property type="entry name" value="CSS-motif_dom"/>
</dbReference>
<dbReference type="PROSITE" id="PS51257">
    <property type="entry name" value="PROKAR_LIPOPROTEIN"/>
    <property type="match status" value="1"/>
</dbReference>
<dbReference type="SUPFAM" id="SSF141868">
    <property type="entry name" value="EAL domain-like"/>
    <property type="match status" value="1"/>
</dbReference>
<dbReference type="RefSeq" id="WP_116613182.1">
    <property type="nucleotide sequence ID" value="NZ_QEOB01000016.1"/>
</dbReference>
<dbReference type="PANTHER" id="PTHR33121">
    <property type="entry name" value="CYCLIC DI-GMP PHOSPHODIESTERASE PDEF"/>
    <property type="match status" value="1"/>
</dbReference>
<keyword evidence="3" id="KW-1003">Cell membrane</keyword>
<evidence type="ECO:0000259" key="12">
    <source>
        <dbReference type="PROSITE" id="PS50883"/>
    </source>
</evidence>
<keyword evidence="11" id="KW-0732">Signal</keyword>
<protein>
    <recommendedName>
        <fullName evidence="2">cyclic-guanylate-specific phosphodiesterase</fullName>
        <ecNumber evidence="2">3.1.4.52</ecNumber>
    </recommendedName>
</protein>
<dbReference type="Gene3D" id="3.20.20.450">
    <property type="entry name" value="EAL domain"/>
    <property type="match status" value="1"/>
</dbReference>
<name>A0ABX5KKC0_9BURK</name>
<evidence type="ECO:0000256" key="9">
    <source>
        <dbReference type="ARBA" id="ARBA00034290"/>
    </source>
</evidence>
<dbReference type="EC" id="3.1.4.52" evidence="2"/>
<comment type="subcellular location">
    <subcellularLocation>
        <location evidence="1">Cell membrane</location>
        <topology evidence="1">Multi-pass membrane protein</topology>
    </subcellularLocation>
</comment>
<dbReference type="InterPro" id="IPR001633">
    <property type="entry name" value="EAL_dom"/>
</dbReference>
<keyword evidence="6" id="KW-0378">Hydrolase</keyword>